<protein>
    <recommendedName>
        <fullName evidence="1">DZANK-type domain-containing protein</fullName>
    </recommendedName>
</protein>
<evidence type="ECO:0000259" key="1">
    <source>
        <dbReference type="Pfam" id="PF12773"/>
    </source>
</evidence>
<dbReference type="RefSeq" id="WP_220211326.1">
    <property type="nucleotide sequence ID" value="NZ_BNJK01000003.1"/>
</dbReference>
<dbReference type="InterPro" id="IPR025874">
    <property type="entry name" value="DZR"/>
</dbReference>
<dbReference type="Proteomes" id="UP000597444">
    <property type="component" value="Unassembled WGS sequence"/>
</dbReference>
<name>A0A8J3IRK7_9CHLR</name>
<gene>
    <name evidence="2" type="ORF">KSF_107870</name>
</gene>
<reference evidence="2" key="1">
    <citation type="submission" date="2020-10" db="EMBL/GenBank/DDBJ databases">
        <title>Taxonomic study of unclassified bacteria belonging to the class Ktedonobacteria.</title>
        <authorList>
            <person name="Yabe S."/>
            <person name="Wang C.M."/>
            <person name="Zheng Y."/>
            <person name="Sakai Y."/>
            <person name="Cavaletti L."/>
            <person name="Monciardini P."/>
            <person name="Donadio S."/>
        </authorList>
    </citation>
    <scope>NUCLEOTIDE SEQUENCE</scope>
    <source>
        <strain evidence="2">ID150040</strain>
    </source>
</reference>
<dbReference type="Pfam" id="PF12773">
    <property type="entry name" value="DZR"/>
    <property type="match status" value="1"/>
</dbReference>
<evidence type="ECO:0000313" key="2">
    <source>
        <dbReference type="EMBL" id="GHP00740.1"/>
    </source>
</evidence>
<dbReference type="EMBL" id="BNJK01000003">
    <property type="protein sequence ID" value="GHP00740.1"/>
    <property type="molecule type" value="Genomic_DNA"/>
</dbReference>
<organism evidence="2 3">
    <name type="scientific">Reticulibacter mediterranei</name>
    <dbReference type="NCBI Taxonomy" id="2778369"/>
    <lineage>
        <taxon>Bacteria</taxon>
        <taxon>Bacillati</taxon>
        <taxon>Chloroflexota</taxon>
        <taxon>Ktedonobacteria</taxon>
        <taxon>Ktedonobacterales</taxon>
        <taxon>Reticulibacteraceae</taxon>
        <taxon>Reticulibacter</taxon>
    </lineage>
</organism>
<comment type="caution">
    <text evidence="2">The sequence shown here is derived from an EMBL/GenBank/DDBJ whole genome shotgun (WGS) entry which is preliminary data.</text>
</comment>
<proteinExistence type="predicted"/>
<evidence type="ECO:0000313" key="3">
    <source>
        <dbReference type="Proteomes" id="UP000597444"/>
    </source>
</evidence>
<feature type="domain" description="DZANK-type" evidence="1">
    <location>
        <begin position="103"/>
        <end position="144"/>
    </location>
</feature>
<keyword evidence="3" id="KW-1185">Reference proteome</keyword>
<accession>A0A8J3IRK7</accession>
<sequence>MTLITSEQEKFLRYLGKGINKIERDRALTIIAEMRDDAGWEHFEDITSRDSYALTGALDISVEEATKLHAAASALLPPEPKPSVPASTLPPTFTLEMPGTIRCAACGNVLQQGAEFCSRCGKPVASSLVCVKCGMQGGVGETFCLKDGIALVPLVDALCVRELMIGENMSITEATKVLQEMDAVRRGKLQEKAMQRGGGLFGGGSFPG</sequence>
<dbReference type="AlphaFoldDB" id="A0A8J3IRK7"/>